<dbReference type="SMART" id="SM00028">
    <property type="entry name" value="TPR"/>
    <property type="match status" value="6"/>
</dbReference>
<dbReference type="InterPro" id="IPR019734">
    <property type="entry name" value="TPR_rpt"/>
</dbReference>
<keyword evidence="4" id="KW-0732">Signal</keyword>
<gene>
    <name evidence="5" type="ORF">EJ104_06190</name>
</gene>
<keyword evidence="1" id="KW-0677">Repeat</keyword>
<evidence type="ECO:0000256" key="4">
    <source>
        <dbReference type="SAM" id="SignalP"/>
    </source>
</evidence>
<dbReference type="RefSeq" id="WP_126351922.1">
    <property type="nucleotide sequence ID" value="NZ_CP086380.1"/>
</dbReference>
<evidence type="ECO:0000313" key="5">
    <source>
        <dbReference type="EMBL" id="RTR27799.1"/>
    </source>
</evidence>
<feature type="chain" id="PRO_5018622518" evidence="4">
    <location>
        <begin position="21"/>
        <end position="394"/>
    </location>
</feature>
<reference evidence="5 6" key="1">
    <citation type="submission" date="2018-12" db="EMBL/GenBank/DDBJ databases">
        <title>Deinococcus radiophilus ATCC 27603 genome sequencing and assembly.</title>
        <authorList>
            <person name="Maclea K.S."/>
            <person name="Maynard C.R."/>
        </authorList>
    </citation>
    <scope>NUCLEOTIDE SEQUENCE [LARGE SCALE GENOMIC DNA]</scope>
    <source>
        <strain evidence="5 6">ATCC 27603</strain>
    </source>
</reference>
<dbReference type="InterPro" id="IPR051012">
    <property type="entry name" value="CellSynth/LPSAsmb/PSIAsmb"/>
</dbReference>
<dbReference type="OrthoDB" id="65313at2"/>
<evidence type="ECO:0000256" key="3">
    <source>
        <dbReference type="PROSITE-ProRule" id="PRU00339"/>
    </source>
</evidence>
<evidence type="ECO:0000256" key="1">
    <source>
        <dbReference type="ARBA" id="ARBA00022737"/>
    </source>
</evidence>
<protein>
    <submittedName>
        <fullName evidence="5">Tetratricopeptide repeat protein</fullName>
    </submittedName>
</protein>
<dbReference type="Gene3D" id="1.25.40.10">
    <property type="entry name" value="Tetratricopeptide repeat domain"/>
    <property type="match status" value="4"/>
</dbReference>
<proteinExistence type="predicted"/>
<evidence type="ECO:0000256" key="2">
    <source>
        <dbReference type="ARBA" id="ARBA00022803"/>
    </source>
</evidence>
<evidence type="ECO:0000313" key="6">
    <source>
        <dbReference type="Proteomes" id="UP000277766"/>
    </source>
</evidence>
<comment type="caution">
    <text evidence="5">The sequence shown here is derived from an EMBL/GenBank/DDBJ whole genome shotgun (WGS) entry which is preliminary data.</text>
</comment>
<name>A0A3S0RGG9_9DEIO</name>
<keyword evidence="6" id="KW-1185">Reference proteome</keyword>
<sequence length="394" mass="41951">MRFLTPLTLLSLLLVPAVQAQTTVPIPAATTAQATTPATPAQVSYRDAAQAAAQARTLAEQARAQYPAGSASIDQTLWRQAAEAAEAAVRLEPGNSEYLALRADIYTTTGFWSRALSSWQVYFAAAGTQATPQARAAAGQVYYNLAYAAYTRQDLPGAAQLLDECLNVAPEDAQCAAWAGRVALESGDPARAQTLYARAAQLNPQDRTASYFAQVSARASQYGAAATRAFSQAYADLDAGRKAEALRGFQAAAQQAPTFAEAWREAGRVALDLGDAQAAHTAYTALSRLPGATASDAYNLSLSAEGTQYTLQAAQLFRQGYNLYTASNRSGAETVFRQATQSSPSYAKAWSWLGRVQYEAGRYADAAQSYARAVELNPADSAAAHFLRLSRARL</sequence>
<dbReference type="PROSITE" id="PS50293">
    <property type="entry name" value="TPR_REGION"/>
    <property type="match status" value="1"/>
</dbReference>
<organism evidence="5 6">
    <name type="scientific">Deinococcus radiophilus</name>
    <dbReference type="NCBI Taxonomy" id="32062"/>
    <lineage>
        <taxon>Bacteria</taxon>
        <taxon>Thermotogati</taxon>
        <taxon>Deinococcota</taxon>
        <taxon>Deinococci</taxon>
        <taxon>Deinococcales</taxon>
        <taxon>Deinococcaceae</taxon>
        <taxon>Deinococcus</taxon>
    </lineage>
</organism>
<dbReference type="Proteomes" id="UP000277766">
    <property type="component" value="Unassembled WGS sequence"/>
</dbReference>
<dbReference type="EMBL" id="RXPE01000009">
    <property type="protein sequence ID" value="RTR27799.1"/>
    <property type="molecule type" value="Genomic_DNA"/>
</dbReference>
<dbReference type="Pfam" id="PF13432">
    <property type="entry name" value="TPR_16"/>
    <property type="match status" value="2"/>
</dbReference>
<dbReference type="AlphaFoldDB" id="A0A3S0RGG9"/>
<dbReference type="PROSITE" id="PS50005">
    <property type="entry name" value="TPR"/>
    <property type="match status" value="1"/>
</dbReference>
<keyword evidence="2 3" id="KW-0802">TPR repeat</keyword>
<feature type="signal peptide" evidence="4">
    <location>
        <begin position="1"/>
        <end position="20"/>
    </location>
</feature>
<dbReference type="InterPro" id="IPR011990">
    <property type="entry name" value="TPR-like_helical_dom_sf"/>
</dbReference>
<accession>A0A3S0RGG9</accession>
<dbReference type="SUPFAM" id="SSF48452">
    <property type="entry name" value="TPR-like"/>
    <property type="match status" value="1"/>
</dbReference>
<feature type="repeat" description="TPR" evidence="3">
    <location>
        <begin position="347"/>
        <end position="380"/>
    </location>
</feature>
<dbReference type="PANTHER" id="PTHR45586:SF1">
    <property type="entry name" value="LIPOPOLYSACCHARIDE ASSEMBLY PROTEIN B"/>
    <property type="match status" value="1"/>
</dbReference>
<dbReference type="PANTHER" id="PTHR45586">
    <property type="entry name" value="TPR REPEAT-CONTAINING PROTEIN PA4667"/>
    <property type="match status" value="1"/>
</dbReference>